<evidence type="ECO:0000256" key="1">
    <source>
        <dbReference type="SAM" id="Phobius"/>
    </source>
</evidence>
<sequence>MWYLLALGGLFVAIALFYTIKVGKDVETQNDEFDTEFKATKEHPALFNPVFLAYIIGFGGIILLILYFALTWK</sequence>
<organism evidence="2 3">
    <name type="scientific">Virgibacillus dokdonensis</name>
    <dbReference type="NCBI Taxonomy" id="302167"/>
    <lineage>
        <taxon>Bacteria</taxon>
        <taxon>Bacillati</taxon>
        <taxon>Bacillota</taxon>
        <taxon>Bacilli</taxon>
        <taxon>Bacillales</taxon>
        <taxon>Bacillaceae</taxon>
        <taxon>Virgibacillus</taxon>
    </lineage>
</organism>
<dbReference type="EMBL" id="NFZX01000028">
    <property type="protein sequence ID" value="RFA34030.1"/>
    <property type="molecule type" value="Genomic_DNA"/>
</dbReference>
<comment type="caution">
    <text evidence="2">The sequence shown here is derived from an EMBL/GenBank/DDBJ whole genome shotgun (WGS) entry which is preliminary data.</text>
</comment>
<name>A0A3E0WM36_9BACI</name>
<keyword evidence="1" id="KW-0812">Transmembrane</keyword>
<feature type="transmembrane region" description="Helical" evidence="1">
    <location>
        <begin position="51"/>
        <end position="70"/>
    </location>
</feature>
<dbReference type="RefSeq" id="WP_116278736.1">
    <property type="nucleotide sequence ID" value="NZ_NFZX01000028.1"/>
</dbReference>
<accession>A0A3E0WM36</accession>
<dbReference type="AlphaFoldDB" id="A0A3E0WM36"/>
<keyword evidence="1" id="KW-1133">Transmembrane helix</keyword>
<evidence type="ECO:0000313" key="2">
    <source>
        <dbReference type="EMBL" id="RFA34030.1"/>
    </source>
</evidence>
<proteinExistence type="predicted"/>
<evidence type="ECO:0000313" key="3">
    <source>
        <dbReference type="Proteomes" id="UP000256488"/>
    </source>
</evidence>
<reference evidence="2 3" key="1">
    <citation type="submission" date="2017-05" db="EMBL/GenBank/DDBJ databases">
        <title>Virgibacillus sp. AK90 isolated from a saltern of Kakinada, India.</title>
        <authorList>
            <person name="Gupta V."/>
            <person name="Sidhu C."/>
            <person name="Korpole S."/>
            <person name="Pinnaka A.K."/>
        </authorList>
    </citation>
    <scope>NUCLEOTIDE SEQUENCE [LARGE SCALE GENOMIC DNA]</scope>
    <source>
        <strain evidence="2 3">AK90</strain>
    </source>
</reference>
<dbReference type="Proteomes" id="UP000256488">
    <property type="component" value="Unassembled WGS sequence"/>
</dbReference>
<gene>
    <name evidence="2" type="ORF">CAI16_12945</name>
</gene>
<keyword evidence="1" id="KW-0472">Membrane</keyword>
<protein>
    <submittedName>
        <fullName evidence="2">Uncharacterized protein</fullName>
    </submittedName>
</protein>